<accession>A0A4C1XQX0</accession>
<reference evidence="1 2" key="1">
    <citation type="journal article" date="2019" name="Commun. Biol.">
        <title>The bagworm genome reveals a unique fibroin gene that provides high tensile strength.</title>
        <authorList>
            <person name="Kono N."/>
            <person name="Nakamura H."/>
            <person name="Ohtoshi R."/>
            <person name="Tomita M."/>
            <person name="Numata K."/>
            <person name="Arakawa K."/>
        </authorList>
    </citation>
    <scope>NUCLEOTIDE SEQUENCE [LARGE SCALE GENOMIC DNA]</scope>
</reference>
<evidence type="ECO:0000313" key="1">
    <source>
        <dbReference type="EMBL" id="GBP65898.1"/>
    </source>
</evidence>
<evidence type="ECO:0000313" key="2">
    <source>
        <dbReference type="Proteomes" id="UP000299102"/>
    </source>
</evidence>
<organism evidence="1 2">
    <name type="scientific">Eumeta variegata</name>
    <name type="common">Bagworm moth</name>
    <name type="synonym">Eumeta japonica</name>
    <dbReference type="NCBI Taxonomy" id="151549"/>
    <lineage>
        <taxon>Eukaryota</taxon>
        <taxon>Metazoa</taxon>
        <taxon>Ecdysozoa</taxon>
        <taxon>Arthropoda</taxon>
        <taxon>Hexapoda</taxon>
        <taxon>Insecta</taxon>
        <taxon>Pterygota</taxon>
        <taxon>Neoptera</taxon>
        <taxon>Endopterygota</taxon>
        <taxon>Lepidoptera</taxon>
        <taxon>Glossata</taxon>
        <taxon>Ditrysia</taxon>
        <taxon>Tineoidea</taxon>
        <taxon>Psychidae</taxon>
        <taxon>Oiketicinae</taxon>
        <taxon>Eumeta</taxon>
    </lineage>
</organism>
<dbReference type="AlphaFoldDB" id="A0A4C1XQX0"/>
<gene>
    <name evidence="1" type="ORF">EVAR_89391_1</name>
</gene>
<proteinExistence type="predicted"/>
<keyword evidence="2" id="KW-1185">Reference proteome</keyword>
<sequence>MCVCEATKATRVGPVTLVQCPQYHSATHENITRLRSPVHPMAHKYRKYIFRLAPRRHPATRYTSSALALTVIERVLLDQLRSYS</sequence>
<protein>
    <submittedName>
        <fullName evidence="1">Uncharacterized protein</fullName>
    </submittedName>
</protein>
<comment type="caution">
    <text evidence="1">The sequence shown here is derived from an EMBL/GenBank/DDBJ whole genome shotgun (WGS) entry which is preliminary data.</text>
</comment>
<name>A0A4C1XQX0_EUMVA</name>
<dbReference type="Proteomes" id="UP000299102">
    <property type="component" value="Unassembled WGS sequence"/>
</dbReference>
<dbReference type="EMBL" id="BGZK01000942">
    <property type="protein sequence ID" value="GBP65898.1"/>
    <property type="molecule type" value="Genomic_DNA"/>
</dbReference>